<proteinExistence type="predicted"/>
<organism evidence="1 2">
    <name type="scientific">Brenneria corticis</name>
    <dbReference type="NCBI Taxonomy" id="2173106"/>
    <lineage>
        <taxon>Bacteria</taxon>
        <taxon>Pseudomonadati</taxon>
        <taxon>Pseudomonadota</taxon>
        <taxon>Gammaproteobacteria</taxon>
        <taxon>Enterobacterales</taxon>
        <taxon>Pectobacteriaceae</taxon>
        <taxon>Brenneria</taxon>
    </lineage>
</organism>
<keyword evidence="2" id="KW-1185">Reference proteome</keyword>
<sequence>MQDAKSTELTQKDVVPMLPPEQLNQLVALLGPAIESMISASLSDVMTVPDFAKARGVSARLVWQWLDEGVLLRAPTDNTGKGKTRVLVNVSAWREKLRQQAVNCRYIDSKA</sequence>
<protein>
    <submittedName>
        <fullName evidence="1">Cro/Cl family transcriptional regulator</fullName>
    </submittedName>
</protein>
<evidence type="ECO:0000313" key="2">
    <source>
        <dbReference type="Proteomes" id="UP000296159"/>
    </source>
</evidence>
<accession>A0A2U1TJK7</accession>
<dbReference type="Proteomes" id="UP000296159">
    <property type="component" value="Unassembled WGS sequence"/>
</dbReference>
<comment type="caution">
    <text evidence="1">The sequence shown here is derived from an EMBL/GenBank/DDBJ whole genome shotgun (WGS) entry which is preliminary data.</text>
</comment>
<reference evidence="1 2" key="1">
    <citation type="submission" date="2018-04" db="EMBL/GenBank/DDBJ databases">
        <title>Brenneria corticis sp.nov.</title>
        <authorList>
            <person name="Li Y."/>
        </authorList>
    </citation>
    <scope>NUCLEOTIDE SEQUENCE [LARGE SCALE GENOMIC DNA]</scope>
    <source>
        <strain evidence="1 2">CFCC 11842</strain>
    </source>
</reference>
<dbReference type="RefSeq" id="WP_136168781.1">
    <property type="nucleotide sequence ID" value="NZ_KZ819110.1"/>
</dbReference>
<dbReference type="EMBL" id="QDKH01000048">
    <property type="protein sequence ID" value="PWC09596.1"/>
    <property type="molecule type" value="Genomic_DNA"/>
</dbReference>
<gene>
    <name evidence="1" type="ORF">DDT56_23625</name>
</gene>
<dbReference type="AlphaFoldDB" id="A0A2U1TJK7"/>
<name>A0A2U1TJK7_9GAMM</name>
<evidence type="ECO:0000313" key="1">
    <source>
        <dbReference type="EMBL" id="PWC09596.1"/>
    </source>
</evidence>